<dbReference type="PATRIC" id="fig|552518.3.peg.3576"/>
<reference evidence="6 7" key="1">
    <citation type="submission" date="2015-03" db="EMBL/GenBank/DDBJ databases">
        <title>Draft genome sequence of Elstera litoralis.</title>
        <authorList>
            <person name="Rahalkar M.C."/>
            <person name="Dhakephalkar P.K."/>
            <person name="Pore S.D."/>
            <person name="Arora P."/>
            <person name="Kapse N.G."/>
            <person name="Pandit P.S."/>
        </authorList>
    </citation>
    <scope>NUCLEOTIDE SEQUENCE [LARGE SCALE GENOMIC DNA]</scope>
    <source>
        <strain evidence="6 7">Dia-1</strain>
    </source>
</reference>
<keyword evidence="2 4" id="KW-0238">DNA-binding</keyword>
<dbReference type="PANTHER" id="PTHR47506:SF1">
    <property type="entry name" value="HTH-TYPE TRANSCRIPTIONAL REGULATOR YJDC"/>
    <property type="match status" value="1"/>
</dbReference>
<comment type="caution">
    <text evidence="6">The sequence shown here is derived from an EMBL/GenBank/DDBJ whole genome shotgun (WGS) entry which is preliminary data.</text>
</comment>
<keyword evidence="1" id="KW-0805">Transcription regulation</keyword>
<proteinExistence type="predicted"/>
<evidence type="ECO:0000259" key="5">
    <source>
        <dbReference type="PROSITE" id="PS50977"/>
    </source>
</evidence>
<evidence type="ECO:0000256" key="2">
    <source>
        <dbReference type="ARBA" id="ARBA00023125"/>
    </source>
</evidence>
<organism evidence="6 7">
    <name type="scientific">Elstera litoralis</name>
    <dbReference type="NCBI Taxonomy" id="552518"/>
    <lineage>
        <taxon>Bacteria</taxon>
        <taxon>Pseudomonadati</taxon>
        <taxon>Pseudomonadota</taxon>
        <taxon>Alphaproteobacteria</taxon>
        <taxon>Rhodospirillales</taxon>
        <taxon>Rhodospirillaceae</taxon>
        <taxon>Elstera</taxon>
    </lineage>
</organism>
<feature type="domain" description="HTH tetR-type" evidence="5">
    <location>
        <begin position="1"/>
        <end position="59"/>
    </location>
</feature>
<dbReference type="SUPFAM" id="SSF48498">
    <property type="entry name" value="Tetracyclin repressor-like, C-terminal domain"/>
    <property type="match status" value="1"/>
</dbReference>
<evidence type="ECO:0000256" key="3">
    <source>
        <dbReference type="ARBA" id="ARBA00023163"/>
    </source>
</evidence>
<protein>
    <recommendedName>
        <fullName evidence="5">HTH tetR-type domain-containing protein</fullName>
    </recommendedName>
</protein>
<dbReference type="RefSeq" id="WP_045774589.1">
    <property type="nucleotide sequence ID" value="NZ_LAJY01000057.1"/>
</dbReference>
<feature type="DNA-binding region" description="H-T-H motif" evidence="4">
    <location>
        <begin position="22"/>
        <end position="41"/>
    </location>
</feature>
<dbReference type="EMBL" id="LAJY01000057">
    <property type="protein sequence ID" value="KJV10702.1"/>
    <property type="molecule type" value="Genomic_DNA"/>
</dbReference>
<dbReference type="GO" id="GO:0003677">
    <property type="term" value="F:DNA binding"/>
    <property type="evidence" value="ECO:0007669"/>
    <property type="project" value="UniProtKB-UniRule"/>
</dbReference>
<accession>A0A0F3IVP2</accession>
<evidence type="ECO:0000313" key="7">
    <source>
        <dbReference type="Proteomes" id="UP000033774"/>
    </source>
</evidence>
<evidence type="ECO:0000256" key="1">
    <source>
        <dbReference type="ARBA" id="ARBA00023015"/>
    </source>
</evidence>
<dbReference type="AlphaFoldDB" id="A0A0F3IVP2"/>
<evidence type="ECO:0000313" key="6">
    <source>
        <dbReference type="EMBL" id="KJV10702.1"/>
    </source>
</evidence>
<sequence>MREQILAAAEKRARVGGYNGFSFRDLAEDVGVKSSSVHYHFPTKADLGAALAHRYTEHAKARLGEPVGLSPEGATARVTLLFRDALLVEDRMCLCGLFGAERDALPPAVEAAVAGFFQMLLAFLGTSVGEGIPAAQLLAQLEGGLILARTLRDPALFDQACGIKLPTA</sequence>
<dbReference type="PANTHER" id="PTHR47506">
    <property type="entry name" value="TRANSCRIPTIONAL REGULATORY PROTEIN"/>
    <property type="match status" value="1"/>
</dbReference>
<dbReference type="InterPro" id="IPR009057">
    <property type="entry name" value="Homeodomain-like_sf"/>
</dbReference>
<keyword evidence="3" id="KW-0804">Transcription</keyword>
<dbReference type="PROSITE" id="PS50977">
    <property type="entry name" value="HTH_TETR_2"/>
    <property type="match status" value="1"/>
</dbReference>
<evidence type="ECO:0000256" key="4">
    <source>
        <dbReference type="PROSITE-ProRule" id="PRU00335"/>
    </source>
</evidence>
<dbReference type="InterPro" id="IPR001647">
    <property type="entry name" value="HTH_TetR"/>
</dbReference>
<keyword evidence="7" id="KW-1185">Reference proteome</keyword>
<dbReference type="Gene3D" id="1.10.357.10">
    <property type="entry name" value="Tetracycline Repressor, domain 2"/>
    <property type="match status" value="1"/>
</dbReference>
<gene>
    <name evidence="6" type="ORF">VZ95_03150</name>
</gene>
<dbReference type="SUPFAM" id="SSF46689">
    <property type="entry name" value="Homeodomain-like"/>
    <property type="match status" value="1"/>
</dbReference>
<dbReference type="OrthoDB" id="9809772at2"/>
<dbReference type="InterPro" id="IPR036271">
    <property type="entry name" value="Tet_transcr_reg_TetR-rel_C_sf"/>
</dbReference>
<dbReference type="Proteomes" id="UP000033774">
    <property type="component" value="Unassembled WGS sequence"/>
</dbReference>
<dbReference type="Pfam" id="PF00440">
    <property type="entry name" value="TetR_N"/>
    <property type="match status" value="1"/>
</dbReference>
<name>A0A0F3IVP2_9PROT</name>